<gene>
    <name evidence="1" type="ORF">SAMN05443667_10764</name>
</gene>
<sequence length="39" mass="4462">MPKIELATEINPDKKVVFDLSRSIKNAASIYWKTNSICH</sequence>
<reference evidence="2" key="1">
    <citation type="submission" date="2016-10" db="EMBL/GenBank/DDBJ databases">
        <authorList>
            <person name="Varghese N."/>
            <person name="Submissions S."/>
        </authorList>
    </citation>
    <scope>NUCLEOTIDE SEQUENCE [LARGE SCALE GENOMIC DNA]</scope>
    <source>
        <strain evidence="2">DSM 22376</strain>
    </source>
</reference>
<dbReference type="Proteomes" id="UP000198951">
    <property type="component" value="Unassembled WGS sequence"/>
</dbReference>
<evidence type="ECO:0000313" key="2">
    <source>
        <dbReference type="Proteomes" id="UP000198951"/>
    </source>
</evidence>
<name>A0A1H4D578_9FLAO</name>
<evidence type="ECO:0000313" key="1">
    <source>
        <dbReference type="EMBL" id="SEA67925.1"/>
    </source>
</evidence>
<keyword evidence="2" id="KW-1185">Reference proteome</keyword>
<protein>
    <submittedName>
        <fullName evidence="1">Uncharacterized protein</fullName>
    </submittedName>
</protein>
<proteinExistence type="predicted"/>
<accession>A0A1H4D578</accession>
<dbReference type="AlphaFoldDB" id="A0A1H4D578"/>
<dbReference type="EMBL" id="FNRD01000007">
    <property type="protein sequence ID" value="SEA67925.1"/>
    <property type="molecule type" value="Genomic_DNA"/>
</dbReference>
<organism evidence="1 2">
    <name type="scientific">Flavobacterium gillisiae</name>
    <dbReference type="NCBI Taxonomy" id="150146"/>
    <lineage>
        <taxon>Bacteria</taxon>
        <taxon>Pseudomonadati</taxon>
        <taxon>Bacteroidota</taxon>
        <taxon>Flavobacteriia</taxon>
        <taxon>Flavobacteriales</taxon>
        <taxon>Flavobacteriaceae</taxon>
        <taxon>Flavobacterium</taxon>
    </lineage>
</organism>